<evidence type="ECO:0000259" key="4">
    <source>
        <dbReference type="Pfam" id="PF03328"/>
    </source>
</evidence>
<evidence type="ECO:0000313" key="6">
    <source>
        <dbReference type="Proteomes" id="UP000011513"/>
    </source>
</evidence>
<comment type="caution">
    <text evidence="5">The sequence shown here is derived from an EMBL/GenBank/DDBJ whole genome shotgun (WGS) entry which is preliminary data.</text>
</comment>
<dbReference type="GO" id="GO:0046872">
    <property type="term" value="F:metal ion binding"/>
    <property type="evidence" value="ECO:0007669"/>
    <property type="project" value="UniProtKB-KW"/>
</dbReference>
<dbReference type="GO" id="GO:0016832">
    <property type="term" value="F:aldehyde-lyase activity"/>
    <property type="evidence" value="ECO:0007669"/>
    <property type="project" value="TreeGrafter"/>
</dbReference>
<dbReference type="AlphaFoldDB" id="M0CXN1"/>
<evidence type="ECO:0000256" key="2">
    <source>
        <dbReference type="ARBA" id="ARBA00022723"/>
    </source>
</evidence>
<dbReference type="SUPFAM" id="SSF51621">
    <property type="entry name" value="Phosphoenolpyruvate/pyruvate domain"/>
    <property type="match status" value="1"/>
</dbReference>
<comment type="similarity">
    <text evidence="1">Belongs to the HpcH/HpaI aldolase family.</text>
</comment>
<feature type="domain" description="HpcH/HpaI aldolase/citrate lyase" evidence="4">
    <location>
        <begin position="16"/>
        <end position="241"/>
    </location>
</feature>
<dbReference type="Pfam" id="PF03328">
    <property type="entry name" value="HpcH_HpaI"/>
    <property type="match status" value="1"/>
</dbReference>
<dbReference type="EMBL" id="AOIV01000038">
    <property type="protein sequence ID" value="ELZ27970.1"/>
    <property type="molecule type" value="Genomic_DNA"/>
</dbReference>
<dbReference type="GO" id="GO:0005737">
    <property type="term" value="C:cytoplasm"/>
    <property type="evidence" value="ECO:0007669"/>
    <property type="project" value="TreeGrafter"/>
</dbReference>
<dbReference type="Gene3D" id="3.20.20.60">
    <property type="entry name" value="Phosphoenolpyruvate-binding domains"/>
    <property type="match status" value="1"/>
</dbReference>
<dbReference type="InParanoid" id="M0CXN1"/>
<keyword evidence="3" id="KW-0456">Lyase</keyword>
<proteinExistence type="inferred from homology"/>
<keyword evidence="6" id="KW-1185">Reference proteome</keyword>
<dbReference type="InterPro" id="IPR040442">
    <property type="entry name" value="Pyrv_kinase-like_dom_sf"/>
</dbReference>
<accession>M0CXN1</accession>
<organism evidence="5 6">
    <name type="scientific">Halogeometricum pallidum JCM 14848</name>
    <dbReference type="NCBI Taxonomy" id="1227487"/>
    <lineage>
        <taxon>Archaea</taxon>
        <taxon>Methanobacteriati</taxon>
        <taxon>Methanobacteriota</taxon>
        <taxon>Stenosarchaea group</taxon>
        <taxon>Halobacteria</taxon>
        <taxon>Halobacteriales</taxon>
        <taxon>Haloferacaceae</taxon>
        <taxon>Halogeometricum</taxon>
    </lineage>
</organism>
<dbReference type="Proteomes" id="UP000011513">
    <property type="component" value="Unassembled WGS sequence"/>
</dbReference>
<evidence type="ECO:0000256" key="3">
    <source>
        <dbReference type="ARBA" id="ARBA00023239"/>
    </source>
</evidence>
<sequence length="263" mass="28131">MTTLKQRFASESDVVGAWLSIGHPTVAEVTASQGFDFVLVDTEHTPLGLETVENMSRGVDAVEGETETVVRVPSADPVRIKRVLDIGVAGIMVPMVETASDARQVVEATRYPPNGIRGVASGRAAEYGDEFKQYVESADDSITVVVQIETQTGLDNAADIAAVDGVDAVFVGPADLSANLGVFAEWENDRLNEAIDRVVAAGERTDVPVGTFVVDPDDIEMRVDQGFDYLIVGKDTSHLSSANEAVRERYEAAKRGTTSVAED</sequence>
<dbReference type="PANTHER" id="PTHR30502">
    <property type="entry name" value="2-KETO-3-DEOXY-L-RHAMNONATE ALDOLASE"/>
    <property type="match status" value="1"/>
</dbReference>
<dbReference type="eggNOG" id="arCOG04974">
    <property type="taxonomic scope" value="Archaea"/>
</dbReference>
<reference evidence="5 6" key="1">
    <citation type="journal article" date="2014" name="PLoS Genet.">
        <title>Phylogenetically driven sequencing of extremely halophilic archaea reveals strategies for static and dynamic osmo-response.</title>
        <authorList>
            <person name="Becker E.A."/>
            <person name="Seitzer P.M."/>
            <person name="Tritt A."/>
            <person name="Larsen D."/>
            <person name="Krusor M."/>
            <person name="Yao A.I."/>
            <person name="Wu D."/>
            <person name="Madern D."/>
            <person name="Eisen J.A."/>
            <person name="Darling A.E."/>
            <person name="Facciotti M.T."/>
        </authorList>
    </citation>
    <scope>NUCLEOTIDE SEQUENCE [LARGE SCALE GENOMIC DNA]</scope>
    <source>
        <strain evidence="5 6">JCM 14848</strain>
    </source>
</reference>
<name>M0CXN1_HALPD</name>
<dbReference type="InterPro" id="IPR015813">
    <property type="entry name" value="Pyrv/PenolPyrv_kinase-like_dom"/>
</dbReference>
<dbReference type="RefSeq" id="WP_008388438.1">
    <property type="nucleotide sequence ID" value="NZ_AOIV01000038.1"/>
</dbReference>
<keyword evidence="2" id="KW-0479">Metal-binding</keyword>
<evidence type="ECO:0000256" key="1">
    <source>
        <dbReference type="ARBA" id="ARBA00005568"/>
    </source>
</evidence>
<dbReference type="PANTHER" id="PTHR30502:SF0">
    <property type="entry name" value="PHOSPHOENOLPYRUVATE CARBOXYLASE FAMILY PROTEIN"/>
    <property type="match status" value="1"/>
</dbReference>
<protein>
    <submittedName>
        <fullName evidence="5">4-hydroxy-2-oxovalerate aldolase</fullName>
    </submittedName>
</protein>
<dbReference type="InterPro" id="IPR050251">
    <property type="entry name" value="HpcH-HpaI_aldolase"/>
</dbReference>
<dbReference type="InterPro" id="IPR005000">
    <property type="entry name" value="Aldolase/citrate-lyase_domain"/>
</dbReference>
<dbReference type="PATRIC" id="fig|1227487.5.peg.3120"/>
<evidence type="ECO:0000313" key="5">
    <source>
        <dbReference type="EMBL" id="ELZ27970.1"/>
    </source>
</evidence>
<dbReference type="OrthoDB" id="142679at2157"/>
<gene>
    <name evidence="5" type="ORF">C474_15754</name>
</gene>